<evidence type="ECO:0000313" key="3">
    <source>
        <dbReference type="EMBL" id="KOF99988.1"/>
    </source>
</evidence>
<organism evidence="3">
    <name type="scientific">Octopus bimaculoides</name>
    <name type="common">California two-spotted octopus</name>
    <dbReference type="NCBI Taxonomy" id="37653"/>
    <lineage>
        <taxon>Eukaryota</taxon>
        <taxon>Metazoa</taxon>
        <taxon>Spiralia</taxon>
        <taxon>Lophotrochozoa</taxon>
        <taxon>Mollusca</taxon>
        <taxon>Cephalopoda</taxon>
        <taxon>Coleoidea</taxon>
        <taxon>Octopodiformes</taxon>
        <taxon>Octopoda</taxon>
        <taxon>Incirrata</taxon>
        <taxon>Octopodidae</taxon>
        <taxon>Octopus</taxon>
    </lineage>
</organism>
<dbReference type="KEGG" id="obi:106870014"/>
<dbReference type="EMBL" id="KQ415863">
    <property type="protein sequence ID" value="KOF99988.1"/>
    <property type="molecule type" value="Genomic_DNA"/>
</dbReference>
<feature type="region of interest" description="Disordered" evidence="2">
    <location>
        <begin position="422"/>
        <end position="456"/>
    </location>
</feature>
<sequence>MKLRQLMVSSLPRMRARKKKQPSFQVLNNEAQQYDRNCNSFSPEMSPDMNAKGDIDIVKNVCFRSGIENSGSVSSGTSNGNHTSSTTTTTTTASITSTNNVGNGSTNKTENNCHAIDCIDVVNFNVNIKGAPGDNKCVCCDKHISQIMASSSSSSSQDAESTDNDENSSTSGCSSASSDKQNIPKTRSRIRTNPWLPSPRPTPSTSPTYSSSSSSLTSHSPLVSPHITKGRYSHPAANADFRRLQENKGCRVRSDRSWTRKFVLTNLNAAIGNGRPRGYYLSDSDEQSPIGDKNGSITEEEDDGYFDHRISFEYEETLENLLEGDLQQLRNESYLSIQDLLTDDSRRDKRRSTCSEFSCCHDDSCDESVAADAISNDLEGSLVSSTLSSELTDIRETDTGYSSLAFDSPSSDLDKAFENISEQGDINATVQTGRRSRDLSDDNNKTEDEESEIRSELAEESELMDLFRDDLTDDEVVATLDESTIKVLQSTDCCSDDDELLALEESEKVSSLVGKNQYVKPTGNEKDSIAKVVVDDDGCVTGAVPRRSLNEIRCSLEEKVNKLRQEKQLVEQKIREAKEAEKIRVQEKRKLQKHVIMHRKQMLLQTLTNLKERLENQSTRLQTSYSAVLSMQQRFAQRQSPLLLISASSS</sequence>
<gene>
    <name evidence="3" type="ORF">OCBIM_22009322mg</name>
</gene>
<keyword evidence="1" id="KW-0175">Coiled coil</keyword>
<feature type="region of interest" description="Disordered" evidence="2">
    <location>
        <begin position="278"/>
        <end position="301"/>
    </location>
</feature>
<reference evidence="3" key="1">
    <citation type="submission" date="2015-07" db="EMBL/GenBank/DDBJ databases">
        <title>MeaNS - Measles Nucleotide Surveillance Program.</title>
        <authorList>
            <person name="Tran T."/>
            <person name="Druce J."/>
        </authorList>
    </citation>
    <scope>NUCLEOTIDE SEQUENCE</scope>
    <source>
        <strain evidence="3">UCB-OBI-ISO-001</strain>
        <tissue evidence="3">Gonad</tissue>
    </source>
</reference>
<protein>
    <submittedName>
        <fullName evidence="3">Uncharacterized protein</fullName>
    </submittedName>
</protein>
<feature type="compositionally biased region" description="Low complexity" evidence="2">
    <location>
        <begin position="168"/>
        <end position="178"/>
    </location>
</feature>
<dbReference type="OrthoDB" id="6123234at2759"/>
<dbReference type="OMA" id="RRHENEY"/>
<dbReference type="InterPro" id="IPR027812">
    <property type="entry name" value="DUF4653"/>
</dbReference>
<accession>A0A0L8IES7</accession>
<proteinExistence type="predicted"/>
<feature type="region of interest" description="Disordered" evidence="2">
    <location>
        <begin position="70"/>
        <end position="106"/>
    </location>
</feature>
<dbReference type="Pfam" id="PF15546">
    <property type="entry name" value="DUF4653"/>
    <property type="match status" value="1"/>
</dbReference>
<dbReference type="AlphaFoldDB" id="A0A0L8IES7"/>
<feature type="compositionally biased region" description="Basic and acidic residues" evidence="2">
    <location>
        <begin position="435"/>
        <end position="456"/>
    </location>
</feature>
<feature type="compositionally biased region" description="Low complexity" evidence="2">
    <location>
        <begin position="205"/>
        <end position="225"/>
    </location>
</feature>
<feature type="compositionally biased region" description="Polar residues" evidence="2">
    <location>
        <begin position="422"/>
        <end position="433"/>
    </location>
</feature>
<feature type="region of interest" description="Disordered" evidence="2">
    <location>
        <begin position="1"/>
        <end position="22"/>
    </location>
</feature>
<evidence type="ECO:0000256" key="1">
    <source>
        <dbReference type="SAM" id="Coils"/>
    </source>
</evidence>
<feature type="region of interest" description="Disordered" evidence="2">
    <location>
        <begin position="150"/>
        <end position="233"/>
    </location>
</feature>
<name>A0A0L8IES7_OCTBM</name>
<feature type="coiled-coil region" evidence="1">
    <location>
        <begin position="549"/>
        <end position="624"/>
    </location>
</feature>
<evidence type="ECO:0000256" key="2">
    <source>
        <dbReference type="SAM" id="MobiDB-lite"/>
    </source>
</evidence>